<dbReference type="GO" id="GO:0003677">
    <property type="term" value="F:DNA binding"/>
    <property type="evidence" value="ECO:0007669"/>
    <property type="project" value="InterPro"/>
</dbReference>
<dbReference type="InterPro" id="IPR027417">
    <property type="entry name" value="P-loop_NTPase"/>
</dbReference>
<dbReference type="GO" id="GO:0006261">
    <property type="term" value="P:DNA-templated DNA replication"/>
    <property type="evidence" value="ECO:0007669"/>
    <property type="project" value="TreeGrafter"/>
</dbReference>
<dbReference type="Proteomes" id="UP000231602">
    <property type="component" value="Unassembled WGS sequence"/>
</dbReference>
<evidence type="ECO:0000256" key="2">
    <source>
        <dbReference type="ARBA" id="ARBA00022695"/>
    </source>
</evidence>
<dbReference type="InterPro" id="IPR005790">
    <property type="entry name" value="DNA_polIII_delta"/>
</dbReference>
<proteinExistence type="predicted"/>
<accession>A0A2H0RCZ3</accession>
<gene>
    <name evidence="5" type="ORF">COV23_00275</name>
</gene>
<keyword evidence="3" id="KW-0235">DNA replication</keyword>
<reference evidence="5 6" key="1">
    <citation type="submission" date="2017-09" db="EMBL/GenBank/DDBJ databases">
        <title>Depth-based differentiation of microbial function through sediment-hosted aquifers and enrichment of novel symbionts in the deep terrestrial subsurface.</title>
        <authorList>
            <person name="Probst A.J."/>
            <person name="Ladd B."/>
            <person name="Jarett J.K."/>
            <person name="Geller-Mcgrath D.E."/>
            <person name="Sieber C.M."/>
            <person name="Emerson J.B."/>
            <person name="Anantharaman K."/>
            <person name="Thomas B.C."/>
            <person name="Malmstrom R."/>
            <person name="Stieglmeier M."/>
            <person name="Klingl A."/>
            <person name="Woyke T."/>
            <person name="Ryan C.M."/>
            <person name="Banfield J.F."/>
        </authorList>
    </citation>
    <scope>NUCLEOTIDE SEQUENCE [LARGE SCALE GENOMIC DNA]</scope>
    <source>
        <strain evidence="5">CG10_big_fil_rev_8_21_14_0_10_31_9</strain>
    </source>
</reference>
<evidence type="ECO:0000256" key="4">
    <source>
        <dbReference type="ARBA" id="ARBA00022932"/>
    </source>
</evidence>
<dbReference type="EMBL" id="PCXV01000008">
    <property type="protein sequence ID" value="PIR44343.1"/>
    <property type="molecule type" value="Genomic_DNA"/>
</dbReference>
<dbReference type="Gene3D" id="1.10.8.60">
    <property type="match status" value="1"/>
</dbReference>
<keyword evidence="2" id="KW-0548">Nucleotidyltransferase</keyword>
<dbReference type="Gene3D" id="3.40.50.300">
    <property type="entry name" value="P-loop containing nucleotide triphosphate hydrolases"/>
    <property type="match status" value="1"/>
</dbReference>
<sequence>MIIYLYGSDSYRRSQNLNKLIEGFRQKNTSFSEEYFNFTNENDYIKFHDFLLQQSMFSFKKLAVINNPFELDKDKSTKLKEILKHNIGVEEDFIIISSDAEPPKEFEFLLDLSKTNVHKFGALDGARMEHYINTEAEKLNISLTPKATALLLKLFSNNSWGLITELQKLQFINPSAAAQDNGKIDVKDIEETLVYFATSDIRSFSNLISRNGAQKQILPALENLFFNNEEPAKVFNFISANPFLNFETLKKMADYDVAVKSGKLDYETALLDLCL</sequence>
<dbReference type="GO" id="GO:0003887">
    <property type="term" value="F:DNA-directed DNA polymerase activity"/>
    <property type="evidence" value="ECO:0007669"/>
    <property type="project" value="UniProtKB-KW"/>
</dbReference>
<keyword evidence="4" id="KW-0239">DNA-directed DNA polymerase</keyword>
<dbReference type="PANTHER" id="PTHR34388:SF1">
    <property type="entry name" value="DNA POLYMERASE III SUBUNIT DELTA"/>
    <property type="match status" value="1"/>
</dbReference>
<keyword evidence="1" id="KW-0808">Transferase</keyword>
<evidence type="ECO:0000256" key="1">
    <source>
        <dbReference type="ARBA" id="ARBA00022679"/>
    </source>
</evidence>
<evidence type="ECO:0000313" key="6">
    <source>
        <dbReference type="Proteomes" id="UP000231602"/>
    </source>
</evidence>
<evidence type="ECO:0000256" key="3">
    <source>
        <dbReference type="ARBA" id="ARBA00022705"/>
    </source>
</evidence>
<organism evidence="5 6">
    <name type="scientific">Candidatus Wolfebacteria bacterium CG10_big_fil_rev_8_21_14_0_10_31_9</name>
    <dbReference type="NCBI Taxonomy" id="1975070"/>
    <lineage>
        <taxon>Bacteria</taxon>
        <taxon>Candidatus Wolfeibacteriota</taxon>
    </lineage>
</organism>
<evidence type="ECO:0000313" key="5">
    <source>
        <dbReference type="EMBL" id="PIR44343.1"/>
    </source>
</evidence>
<dbReference type="AlphaFoldDB" id="A0A2H0RCZ3"/>
<dbReference type="PANTHER" id="PTHR34388">
    <property type="entry name" value="DNA POLYMERASE III SUBUNIT DELTA"/>
    <property type="match status" value="1"/>
</dbReference>
<dbReference type="SUPFAM" id="SSF52540">
    <property type="entry name" value="P-loop containing nucleoside triphosphate hydrolases"/>
    <property type="match status" value="1"/>
</dbReference>
<comment type="caution">
    <text evidence="5">The sequence shown here is derived from an EMBL/GenBank/DDBJ whole genome shotgun (WGS) entry which is preliminary data.</text>
</comment>
<protein>
    <submittedName>
        <fullName evidence="5">Uncharacterized protein</fullName>
    </submittedName>
</protein>
<dbReference type="GO" id="GO:0009360">
    <property type="term" value="C:DNA polymerase III complex"/>
    <property type="evidence" value="ECO:0007669"/>
    <property type="project" value="TreeGrafter"/>
</dbReference>
<name>A0A2H0RCZ3_9BACT</name>